<evidence type="ECO:0000313" key="3">
    <source>
        <dbReference type="Proteomes" id="UP000198287"/>
    </source>
</evidence>
<feature type="compositionally biased region" description="Polar residues" evidence="1">
    <location>
        <begin position="1517"/>
        <end position="1561"/>
    </location>
</feature>
<feature type="region of interest" description="Disordered" evidence="1">
    <location>
        <begin position="1451"/>
        <end position="1479"/>
    </location>
</feature>
<feature type="region of interest" description="Disordered" evidence="1">
    <location>
        <begin position="1356"/>
        <end position="1399"/>
    </location>
</feature>
<gene>
    <name evidence="2" type="ORF">Fcan01_07500</name>
</gene>
<feature type="compositionally biased region" description="Basic and acidic residues" evidence="1">
    <location>
        <begin position="405"/>
        <end position="414"/>
    </location>
</feature>
<feature type="compositionally biased region" description="Low complexity" evidence="1">
    <location>
        <begin position="2275"/>
        <end position="2289"/>
    </location>
</feature>
<dbReference type="EMBL" id="LNIX01000003">
    <property type="protein sequence ID" value="OXA57294.1"/>
    <property type="molecule type" value="Genomic_DNA"/>
</dbReference>
<keyword evidence="3" id="KW-1185">Reference proteome</keyword>
<feature type="region of interest" description="Disordered" evidence="1">
    <location>
        <begin position="1512"/>
        <end position="1561"/>
    </location>
</feature>
<dbReference type="OrthoDB" id="6431454at2759"/>
<evidence type="ECO:0000256" key="1">
    <source>
        <dbReference type="SAM" id="MobiDB-lite"/>
    </source>
</evidence>
<feature type="compositionally biased region" description="Low complexity" evidence="1">
    <location>
        <begin position="1714"/>
        <end position="1723"/>
    </location>
</feature>
<feature type="region of interest" description="Disordered" evidence="1">
    <location>
        <begin position="2986"/>
        <end position="3023"/>
    </location>
</feature>
<feature type="region of interest" description="Disordered" evidence="1">
    <location>
        <begin position="2575"/>
        <end position="2623"/>
    </location>
</feature>
<proteinExistence type="predicted"/>
<feature type="compositionally biased region" description="Acidic residues" evidence="1">
    <location>
        <begin position="459"/>
        <end position="471"/>
    </location>
</feature>
<feature type="compositionally biased region" description="Basic and acidic residues" evidence="1">
    <location>
        <begin position="1378"/>
        <end position="1387"/>
    </location>
</feature>
<feature type="compositionally biased region" description="Acidic residues" evidence="1">
    <location>
        <begin position="686"/>
        <end position="698"/>
    </location>
</feature>
<evidence type="ECO:0000313" key="2">
    <source>
        <dbReference type="EMBL" id="OXA57294.1"/>
    </source>
</evidence>
<feature type="compositionally biased region" description="Polar residues" evidence="1">
    <location>
        <begin position="1692"/>
        <end position="1701"/>
    </location>
</feature>
<feature type="compositionally biased region" description="Polar residues" evidence="1">
    <location>
        <begin position="1129"/>
        <end position="1153"/>
    </location>
</feature>
<feature type="compositionally biased region" description="Basic and acidic residues" evidence="1">
    <location>
        <begin position="2408"/>
        <end position="2423"/>
    </location>
</feature>
<feature type="compositionally biased region" description="Polar residues" evidence="1">
    <location>
        <begin position="1171"/>
        <end position="1187"/>
    </location>
</feature>
<feature type="region of interest" description="Disordered" evidence="1">
    <location>
        <begin position="820"/>
        <end position="841"/>
    </location>
</feature>
<reference evidence="2 3" key="1">
    <citation type="submission" date="2015-12" db="EMBL/GenBank/DDBJ databases">
        <title>The genome of Folsomia candida.</title>
        <authorList>
            <person name="Faddeeva A."/>
            <person name="Derks M.F."/>
            <person name="Anvar Y."/>
            <person name="Smit S."/>
            <person name="Van Straalen N."/>
            <person name="Roelofs D."/>
        </authorList>
    </citation>
    <scope>NUCLEOTIDE SEQUENCE [LARGE SCALE GENOMIC DNA]</scope>
    <source>
        <strain evidence="2 3">VU population</strain>
        <tissue evidence="2">Whole body</tissue>
    </source>
</reference>
<organism evidence="2 3">
    <name type="scientific">Folsomia candida</name>
    <name type="common">Springtail</name>
    <dbReference type="NCBI Taxonomy" id="158441"/>
    <lineage>
        <taxon>Eukaryota</taxon>
        <taxon>Metazoa</taxon>
        <taxon>Ecdysozoa</taxon>
        <taxon>Arthropoda</taxon>
        <taxon>Hexapoda</taxon>
        <taxon>Collembola</taxon>
        <taxon>Entomobryomorpha</taxon>
        <taxon>Isotomoidea</taxon>
        <taxon>Isotomidae</taxon>
        <taxon>Proisotominae</taxon>
        <taxon>Folsomia</taxon>
    </lineage>
</organism>
<feature type="compositionally biased region" description="Pro residues" evidence="1">
    <location>
        <begin position="2898"/>
        <end position="2912"/>
    </location>
</feature>
<feature type="compositionally biased region" description="Low complexity" evidence="1">
    <location>
        <begin position="2581"/>
        <end position="2595"/>
    </location>
</feature>
<feature type="compositionally biased region" description="Low complexity" evidence="1">
    <location>
        <begin position="627"/>
        <end position="650"/>
    </location>
</feature>
<feature type="region of interest" description="Disordered" evidence="1">
    <location>
        <begin position="560"/>
        <end position="702"/>
    </location>
</feature>
<feature type="region of interest" description="Disordered" evidence="1">
    <location>
        <begin position="2776"/>
        <end position="2799"/>
    </location>
</feature>
<feature type="compositionally biased region" description="Low complexity" evidence="1">
    <location>
        <begin position="517"/>
        <end position="530"/>
    </location>
</feature>
<feature type="region of interest" description="Disordered" evidence="1">
    <location>
        <begin position="1097"/>
        <end position="1153"/>
    </location>
</feature>
<feature type="compositionally biased region" description="Low complexity" evidence="1">
    <location>
        <begin position="432"/>
        <end position="441"/>
    </location>
</feature>
<feature type="compositionally biased region" description="Polar residues" evidence="1">
    <location>
        <begin position="1109"/>
        <end position="1120"/>
    </location>
</feature>
<feature type="compositionally biased region" description="Polar residues" evidence="1">
    <location>
        <begin position="2695"/>
        <end position="2711"/>
    </location>
</feature>
<feature type="compositionally biased region" description="Polar residues" evidence="1">
    <location>
        <begin position="1358"/>
        <end position="1370"/>
    </location>
</feature>
<feature type="region of interest" description="Disordered" evidence="1">
    <location>
        <begin position="721"/>
        <end position="745"/>
    </location>
</feature>
<feature type="compositionally biased region" description="Polar residues" evidence="1">
    <location>
        <begin position="1816"/>
        <end position="1832"/>
    </location>
</feature>
<feature type="compositionally biased region" description="Low complexity" evidence="1">
    <location>
        <begin position="2385"/>
        <end position="2395"/>
    </location>
</feature>
<feature type="compositionally biased region" description="Low complexity" evidence="1">
    <location>
        <begin position="2158"/>
        <end position="2176"/>
    </location>
</feature>
<feature type="region of interest" description="Disordered" evidence="1">
    <location>
        <begin position="1171"/>
        <end position="1191"/>
    </location>
</feature>
<feature type="compositionally biased region" description="Polar residues" evidence="1">
    <location>
        <begin position="2290"/>
        <end position="2323"/>
    </location>
</feature>
<feature type="compositionally biased region" description="Polar residues" evidence="1">
    <location>
        <begin position="1789"/>
        <end position="1808"/>
    </location>
</feature>
<feature type="region of interest" description="Disordered" evidence="1">
    <location>
        <begin position="2508"/>
        <end position="2542"/>
    </location>
</feature>
<feature type="compositionally biased region" description="Basic and acidic residues" evidence="1">
    <location>
        <begin position="2468"/>
        <end position="2477"/>
    </location>
</feature>
<comment type="caution">
    <text evidence="2">The sequence shown here is derived from an EMBL/GenBank/DDBJ whole genome shotgun (WGS) entry which is preliminary data.</text>
</comment>
<feature type="region of interest" description="Disordered" evidence="1">
    <location>
        <begin position="1669"/>
        <end position="1845"/>
    </location>
</feature>
<feature type="compositionally biased region" description="Gly residues" evidence="1">
    <location>
        <begin position="566"/>
        <end position="576"/>
    </location>
</feature>
<feature type="region of interest" description="Disordered" evidence="1">
    <location>
        <begin position="2090"/>
        <end position="2495"/>
    </location>
</feature>
<dbReference type="Proteomes" id="UP000198287">
    <property type="component" value="Unassembled WGS sequence"/>
</dbReference>
<accession>A0A226EJW3</accession>
<feature type="region of interest" description="Disordered" evidence="1">
    <location>
        <begin position="2692"/>
        <end position="2718"/>
    </location>
</feature>
<feature type="compositionally biased region" description="Basic and acidic residues" evidence="1">
    <location>
        <begin position="1724"/>
        <end position="1746"/>
    </location>
</feature>
<feature type="region of interest" description="Disordered" evidence="1">
    <location>
        <begin position="389"/>
        <end position="530"/>
    </location>
</feature>
<feature type="compositionally biased region" description="Polar residues" evidence="1">
    <location>
        <begin position="822"/>
        <end position="835"/>
    </location>
</feature>
<sequence length="3023" mass="326233">MDHKLAPKMEVGSDQGSDQVANYLSSRQSGDTIVVEESFNDKLTPLLDLVNNISGNAYHECQQNEANSRSLDDGFSRQQGFSQRHMESLEDEGGQQMEMEIRIQGAENGDYGDFQFFHHKLSLQQHLGHNEFSGVSSFGLQNGSAEECDDNGTGSSFSENPFVFPDNVMEYGEPQFFPGSCVTGYLETILEETDEEFDEEEGCSGRHWWNANDSDTDTDSVIRVDNQVQQHHNHSQLCNNNNNQSVSSVVPSVTTNSKLKSVDNVEDLSVQSTFRSSASSRQVYLMPKRMIKPFELEDLHLLDQLDLAFEETLMEPRRRSGFAAFGHQLHLLDQPLEKHVKLFHHDYENDDGRAAFLRDGVVLKRSASHDGERTVFSSEDDFIVPQRKEKVVSEKVENNSVSSSGDRDSKKDGGGESELPLGNVVSKETFGSSLSPSSSDSSEPHEVAEEDFFYSSPGSEEDEEEEVSSSDDSEKAESGGVVLAEFSLAGSGTGGGNNNSFSSGMLFGSGRNRRSLESTTSSSASSSKLKSFRSFDSLNALSGTELLFSKADTFPSFHYIKEDIEPGGGGGGGGSSGPDCNLTSCSTNDVPGVSCPERGGEEESQSLPSHHSSPCYGPGFPPTFHITKTTPSHSSSSTSTASSSSTSTTSGIVHSSENLSEDSGIGPEGTLAGSRRHPIKRSSESFSDEPEQQEDGGEESAKAYIAKSEFALNPLVFSSLSSSSDAGSNSPSINSIPSLNNNESSSVVDFSGKLKEELKGNQGCVTNGESVVTAQPAPHHNYYAEKDVGVVRGGAENVTDEIGTITHNSLSNFHQGKVDASDSLQIESPQPQPSNHKAGPGAFAASIPFETKLLISINDQPTKPAAASSLSSNFSTFECNCSSKTKQECGLHPYSTSSDTTADLRNFTTKVVAGTGGKADEAKDCCTLSPTTGSSSSGSSAELVGIIPDRDSDSLNSLNYHVTPQSASLTNSCVKIDTNLDQRNSKVAETKPLLSFPSAIEKNDSTQHESTRNRTNNCPSLATESHISLHRKNNNGVDAESRTLMNNSQNQDRRVGGGSVVHCQVPYSSEMEIREGVPDEECTTNSFPPPHDYLLPSSSICQGGGSIEMLSSSSHRQQSNDMKDGADHVSSSAVDPPTSKITRPIQRQRSQSESEFECVECAVELDSFVNSEPTTKRQSSSISSPPTTREPICGDTAGGNLAINGESGPVSTLMQSFEQNGMQHQQQLHEDGQKNIVDVANMRSAAPHKLFTSPLLSSHDGGDAHAGQKDHVHANGTSGGSNSIEPTYWPAQVGETSCAGIKNAKISLHHPRSDLLEQDHAHPTNNNVNGEQKSEIAAKLPPPQNEAVGQQIEIKPSRSVNSEYSSSTDVVHQPTVDKVNKSECGVDKHKHSSSSSASVIGRIREGSSDNHAGLVGAVKPIHPMHIGVADVKKFSQLDSSAAPAPVFHLSHQAVGESESESENKKRHSGGKTEEGSILGQSNFGFFGRSSHPKFLASLNSAKKQESLERFGTESVRLPSSSFQSIHSTTDSSELPSYGFPSSHSHFTTHRPNPNNAGSITQLDYEEGDKNHEITEEETTHNNTTTRYDRASGHLHLEDITCGNHPDQFTISLGLHSLGSVAVAPSLPSKRLVFLNERDSLPSGIGTSIATTPASPLSIPNNKVFTKDGFSKRTSSNSNPLNGDDVVADDDSTNSCPVSSSHHPPDVLGVRKTESSSSFSPGSGEVDRTEKGAKHIAMEVDAGRGGDRQSPSGGIPIKTRTYGPRNEVEVVHMSRNSRTPSPAPVPGTNFPLSSSLKQTTQPVTSSSSFGGEDWNDGDQQSGGATSETISSSCPEPPVKAPRTRVHFSPVVSEISWRESYIDQGSEFSGSTEDIVFAAQQQQQLQTGRAESGIVSPSLLSSAASNSESVGNVVNVNSLVRPLEMTDTVHNNKNSPTVGDNPFRQQRQPSPGRGPPILVEKVQMRSSFLQGGDDDDDEEDDDDLERKLTLALHTQQPNRARSPVDEDHLDGDFIMDDGPRKEGMHFTSASSHTTNQLDNNGVLDLYEDVSVAIEPQTNSTLSMMPDLLSQCENAAHAQTHIDVCIEESGAQVNYPSGKPPLKPKPQRKSHSPTPQPVHFSSSSFEIPPPPVGMDEGLQQRQPQQQIFPKMFADDSNGTTFGKFGSSKSDSKNNSSSSLNKKKSSKGFGLGKKSVSGGDLQKEQRDNKEASSTSNKEKETDASKENKTGSGKGNKPGFFERLSKIRLSGSKPKKQKVHPKMDEAVVQPLKAQNAVNFNGSSSNNGTKSSTSSAQQPNKTMPTQPILKKSSQPSTTPVILNYTPSSDFDNEPDESHAAFENILDEIAGIKNIQMRMDKSSSSTPEKRHVSSPPPPKEMRSFAKRKQFYSSGATTTESSTPSPPVSPNGRSMSDLDRKLSQFKEETSKNRVIISKSHPDLELIEDMVRQQSASPEQKIVVTVDSSLSSPKQSKSPEKPESKKSPKKSHMSETGQKNEREWYKLLKSAAEKYYYRGSNKDKDDSKEKDTTKSFTLPRTGIVETDLDTGTSREIEMLDAELVEHGRKLPMFTASTSDITYGTHTGPLTTMASSSPGSSSTTTKARSLTNLSTRLPLSIAPSSSANYDDDDDVDHLAQRELNEFDERAKSYEFLLDDNQKSFSVPPENKLRTEARQLSEHELRIQRSLQRIDVPEWYKKHEAASTNSRTSTPDRPSSGQDLEKSGGTLKLLNRRSEFGSSGGLAGGWAGLSAFKAPSLSSLQNANGGRYSGSLNRSNFIRGRPVTMSATRLSRESLTGSGSASHSPSAYDRCSFTYGMPYAMTRFGQGRMSNNSGTATPTSISESNASANPSYVKKPYLGWRSQERLNAASATAGGTTSDGAPKLSVYLPPEERLAADLLRTRIPIRPPISDRPPLPRPPPRSEKTSLSNTPQQSGNQTRAAGHTTNANSIPPPNFYDTPQQSSSSSSSFILGHGRSSNVHDSIREVTNAINQYVAKGEQAPKPQPRRKSPGRQAIWMESSFVGSKPANNK</sequence>
<protein>
    <submittedName>
        <fullName evidence="2">Uncharacterized protein</fullName>
    </submittedName>
</protein>
<feature type="compositionally biased region" description="Basic and acidic residues" evidence="1">
    <location>
        <begin position="2197"/>
        <end position="2224"/>
    </location>
</feature>
<feature type="compositionally biased region" description="Polar residues" evidence="1">
    <location>
        <begin position="1671"/>
        <end position="1680"/>
    </location>
</feature>
<feature type="region of interest" description="Disordered" evidence="1">
    <location>
        <begin position="1989"/>
        <end position="2008"/>
    </location>
</feature>
<feature type="region of interest" description="Disordered" evidence="1">
    <location>
        <begin position="1252"/>
        <end position="1286"/>
    </location>
</feature>
<feature type="compositionally biased region" description="Low complexity" evidence="1">
    <location>
        <begin position="498"/>
        <end position="510"/>
    </location>
</feature>
<feature type="compositionally biased region" description="Polar residues" evidence="1">
    <location>
        <begin position="1926"/>
        <end position="1936"/>
    </location>
</feature>
<feature type="compositionally biased region" description="Polar residues" evidence="1">
    <location>
        <begin position="2918"/>
        <end position="2942"/>
    </location>
</feature>
<feature type="compositionally biased region" description="Polar residues" evidence="1">
    <location>
        <begin position="2596"/>
        <end position="2618"/>
    </location>
</feature>
<feature type="compositionally biased region" description="Basic and acidic residues" evidence="1">
    <location>
        <begin position="2508"/>
        <end position="2524"/>
    </location>
</feature>
<feature type="region of interest" description="Disordered" evidence="1">
    <location>
        <begin position="2892"/>
        <end position="2968"/>
    </location>
</feature>
<feature type="compositionally biased region" description="Low complexity" evidence="1">
    <location>
        <begin position="1940"/>
        <end position="1949"/>
    </location>
</feature>
<name>A0A226EJW3_FOLCA</name>
<feature type="region of interest" description="Disordered" evidence="1">
    <location>
        <begin position="1926"/>
        <end position="1955"/>
    </location>
</feature>
<feature type="compositionally biased region" description="Basic and acidic residues" evidence="1">
    <location>
        <begin position="1702"/>
        <end position="1713"/>
    </location>
</feature>
<feature type="compositionally biased region" description="Basic and acidic residues" evidence="1">
    <location>
        <begin position="1260"/>
        <end position="1273"/>
    </location>
</feature>
<feature type="compositionally biased region" description="Polar residues" evidence="1">
    <location>
        <begin position="2778"/>
        <end position="2798"/>
    </location>
</feature>